<accession>A0A2R6AU30</accession>
<comment type="caution">
    <text evidence="1">The sequence shown here is derived from an EMBL/GenBank/DDBJ whole genome shotgun (WGS) entry which is preliminary data.</text>
</comment>
<protein>
    <submittedName>
        <fullName evidence="1">Uncharacterized protein</fullName>
    </submittedName>
</protein>
<dbReference type="AlphaFoldDB" id="A0A2R6AU30"/>
<gene>
    <name evidence="1" type="ORF">B9Q08_05995</name>
</gene>
<organism evidence="1 2">
    <name type="scientific">Candidatus Marsarchaeota G2 archaeon ECH_B_SAG-M15</name>
    <dbReference type="NCBI Taxonomy" id="1978162"/>
    <lineage>
        <taxon>Archaea</taxon>
        <taxon>Candidatus Marsarchaeota</taxon>
        <taxon>Candidatus Marsarchaeota group 2</taxon>
    </lineage>
</organism>
<name>A0A2R6AU30_9ARCH</name>
<dbReference type="Proteomes" id="UP000240490">
    <property type="component" value="Unassembled WGS sequence"/>
</dbReference>
<sequence>MIHIYVAWMRRSHLFKHYAALPAGEEAISAHEEFTRPAVVTRLQVYAHLSHLILSSVLICIHSCADKPQQGMPFTLTELIRLFYSLLEEDGDKHITNQPIPIPHGNPQLLGLAKPAASMTNQTLQFANHIFRRRAKDTENGFDYLIKPFVEKLQVLSEGSSSIYRSPQDNVAT</sequence>
<dbReference type="EMBL" id="NEXJ01000105">
    <property type="protein sequence ID" value="PSN89872.1"/>
    <property type="molecule type" value="Genomic_DNA"/>
</dbReference>
<proteinExistence type="predicted"/>
<evidence type="ECO:0000313" key="1">
    <source>
        <dbReference type="EMBL" id="PSN89872.1"/>
    </source>
</evidence>
<evidence type="ECO:0000313" key="2">
    <source>
        <dbReference type="Proteomes" id="UP000240490"/>
    </source>
</evidence>
<reference evidence="1 2" key="1">
    <citation type="submission" date="2017-04" db="EMBL/GenBank/DDBJ databases">
        <title>Novel microbial lineages endemic to geothermal iron-oxide mats fill important gaps in the evolutionary history of Archaea.</title>
        <authorList>
            <person name="Jay Z.J."/>
            <person name="Beam J.P."/>
            <person name="Dlakic M."/>
            <person name="Rusch D.B."/>
            <person name="Kozubal M.A."/>
            <person name="Inskeep W.P."/>
        </authorList>
    </citation>
    <scope>NUCLEOTIDE SEQUENCE [LARGE SCALE GENOMIC DNA]</scope>
    <source>
        <strain evidence="1">ECH_B_SAG-M15</strain>
    </source>
</reference>